<dbReference type="GO" id="GO:0003677">
    <property type="term" value="F:DNA binding"/>
    <property type="evidence" value="ECO:0007669"/>
    <property type="project" value="UniProtKB-KW"/>
</dbReference>
<keyword evidence="9 11" id="KW-0234">DNA repair</keyword>
<dbReference type="InterPro" id="IPR011856">
    <property type="entry name" value="tRNA_endonuc-like_dom_sf"/>
</dbReference>
<dbReference type="AlphaFoldDB" id="A0A832X4U7"/>
<comment type="function">
    <text evidence="11">A structure-specific endonuclease that resolves Holliday junction (HJ) intermediates during genetic recombination. Cleaves 4-way DNA junctions introducing paired nicks in opposing strands, leaving a 5'-terminal phosphate and a 3'-terminal hydroxyl group that are subsequently ligated to produce recombinant products.</text>
</comment>
<reference evidence="12 13" key="1">
    <citation type="journal article" name="Nat. Commun.">
        <title>Undinarchaeota illuminate DPANN phylogeny and the impact of gene transfer on archaeal evolution.</title>
        <authorList>
            <person name="Dombrowski N."/>
            <person name="Williams T.A."/>
            <person name="Sun J."/>
            <person name="Woodcroft B.J."/>
            <person name="Lee J.H."/>
            <person name="Minh B.Q."/>
            <person name="Rinke C."/>
            <person name="Spang A."/>
        </authorList>
    </citation>
    <scope>NUCLEOTIDE SEQUENCE [LARGE SCALE GENOMIC DNA]</scope>
    <source>
        <strain evidence="12">MAG_bin17</strain>
    </source>
</reference>
<evidence type="ECO:0000256" key="5">
    <source>
        <dbReference type="ARBA" id="ARBA00022801"/>
    </source>
</evidence>
<feature type="active site" evidence="11">
    <location>
        <position position="34"/>
    </location>
</feature>
<protein>
    <recommendedName>
        <fullName evidence="11">Crossover junction endodeoxyribonuclease Hjc</fullName>
        <shortName evidence="11">Hjc</shortName>
        <ecNumber evidence="11">3.1.21.10</ecNumber>
    </recommendedName>
    <alternativeName>
        <fullName evidence="11">Holliday junction resolvase Hjc</fullName>
    </alternativeName>
</protein>
<dbReference type="Proteomes" id="UP000604391">
    <property type="component" value="Unassembled WGS sequence"/>
</dbReference>
<keyword evidence="2 11" id="KW-0479">Metal-binding</keyword>
<keyword evidence="5 11" id="KW-0378">Hydrolase</keyword>
<evidence type="ECO:0000256" key="7">
    <source>
        <dbReference type="ARBA" id="ARBA00023125"/>
    </source>
</evidence>
<comment type="subunit">
    <text evidence="11">Homodimer.</text>
</comment>
<comment type="catalytic activity">
    <reaction evidence="10 11">
        <text>Endonucleolytic cleavage at a junction such as a reciprocal single-stranded crossover between two homologous DNA duplexes (Holliday junction).</text>
        <dbReference type="EC" id="3.1.21.10"/>
    </reaction>
</comment>
<feature type="binding site" evidence="11">
    <location>
        <position position="14"/>
    </location>
    <ligand>
        <name>Mg(2+)</name>
        <dbReference type="ChEBI" id="CHEBI:18420"/>
    </ligand>
</feature>
<accession>A0A832X4U7</accession>
<evidence type="ECO:0000313" key="12">
    <source>
        <dbReference type="EMBL" id="HIJ99209.1"/>
    </source>
</evidence>
<dbReference type="EC" id="3.1.21.10" evidence="11"/>
<keyword evidence="6 11" id="KW-0460">Magnesium</keyword>
<keyword evidence="1 11" id="KW-0540">Nuclease</keyword>
<dbReference type="GO" id="GO:0008821">
    <property type="term" value="F:crossover junction DNA endonuclease activity"/>
    <property type="evidence" value="ECO:0007669"/>
    <property type="project" value="UniProtKB-UniRule"/>
</dbReference>
<evidence type="ECO:0000313" key="13">
    <source>
        <dbReference type="Proteomes" id="UP000604391"/>
    </source>
</evidence>
<feature type="binding site" evidence="11">
    <location>
        <position position="43"/>
    </location>
    <ligand>
        <name>Mg(2+)</name>
        <dbReference type="ChEBI" id="CHEBI:18420"/>
    </ligand>
</feature>
<evidence type="ECO:0000256" key="1">
    <source>
        <dbReference type="ARBA" id="ARBA00022722"/>
    </source>
</evidence>
<dbReference type="GO" id="GO:0000287">
    <property type="term" value="F:magnesium ion binding"/>
    <property type="evidence" value="ECO:0007669"/>
    <property type="project" value="UniProtKB-UniRule"/>
</dbReference>
<dbReference type="InterPro" id="IPR014428">
    <property type="entry name" value="Hjc_arc"/>
</dbReference>
<proteinExistence type="inferred from homology"/>
<evidence type="ECO:0000256" key="6">
    <source>
        <dbReference type="ARBA" id="ARBA00022842"/>
    </source>
</evidence>
<dbReference type="InterPro" id="IPR011335">
    <property type="entry name" value="Restrct_endonuc-II-like"/>
</dbReference>
<evidence type="ECO:0000256" key="8">
    <source>
        <dbReference type="ARBA" id="ARBA00023172"/>
    </source>
</evidence>
<gene>
    <name evidence="11" type="primary">hjc</name>
    <name evidence="12" type="ORF">H1011_00055</name>
</gene>
<dbReference type="Gene3D" id="3.40.1350.10">
    <property type="match status" value="1"/>
</dbReference>
<name>A0A832X4U7_9ARCH</name>
<evidence type="ECO:0000256" key="9">
    <source>
        <dbReference type="ARBA" id="ARBA00023204"/>
    </source>
</evidence>
<feature type="binding site" evidence="11">
    <location>
        <position position="56"/>
    </location>
    <ligand>
        <name>Mg(2+)</name>
        <dbReference type="ChEBI" id="CHEBI:18420"/>
    </ligand>
</feature>
<dbReference type="PANTHER" id="PTHR39651:SF1">
    <property type="entry name" value="HOLLIDAY JUNCTION RESOLVASE HJC"/>
    <property type="match status" value="1"/>
</dbReference>
<evidence type="ECO:0000256" key="11">
    <source>
        <dbReference type="HAMAP-Rule" id="MF_01490"/>
    </source>
</evidence>
<dbReference type="Pfam" id="PF01870">
    <property type="entry name" value="Hjc"/>
    <property type="match status" value="1"/>
</dbReference>
<dbReference type="InterPro" id="IPR002732">
    <property type="entry name" value="Hjc"/>
</dbReference>
<keyword evidence="3 11" id="KW-0255">Endonuclease</keyword>
<sequence>MVIKDKYGKGARAERELIEMLWERGFAALRVAGSGVSRRPCPDVVASDGKMTFAFECKSVAGDYVHLSYDEIVKLITFSQTFGAKPWIAVKFGSKDWVFLDMAKIQMTKGENFKVSKSFAYDDGKRLDELIEMNRDHSDL</sequence>
<evidence type="ECO:0000256" key="10">
    <source>
        <dbReference type="ARBA" id="ARBA00029354"/>
    </source>
</evidence>
<dbReference type="GO" id="GO:0006281">
    <property type="term" value="P:DNA repair"/>
    <property type="evidence" value="ECO:0007669"/>
    <property type="project" value="UniProtKB-UniRule"/>
</dbReference>
<dbReference type="HAMAP" id="MF_01490">
    <property type="entry name" value="HJ_Resolv_Hjc"/>
    <property type="match status" value="1"/>
</dbReference>
<dbReference type="EMBL" id="DVAD01000001">
    <property type="protein sequence ID" value="HIJ99209.1"/>
    <property type="molecule type" value="Genomic_DNA"/>
</dbReference>
<dbReference type="SUPFAM" id="SSF52980">
    <property type="entry name" value="Restriction endonuclease-like"/>
    <property type="match status" value="1"/>
</dbReference>
<dbReference type="PANTHER" id="PTHR39651">
    <property type="entry name" value="HOLLIDAY JUNCTION RESOLVASE HJC"/>
    <property type="match status" value="1"/>
</dbReference>
<evidence type="ECO:0000256" key="2">
    <source>
        <dbReference type="ARBA" id="ARBA00022723"/>
    </source>
</evidence>
<keyword evidence="4 11" id="KW-0227">DNA damage</keyword>
<dbReference type="CDD" id="cd00523">
    <property type="entry name" value="Holliday_junction_resolvase"/>
    <property type="match status" value="1"/>
</dbReference>
<dbReference type="GO" id="GO:0006310">
    <property type="term" value="P:DNA recombination"/>
    <property type="evidence" value="ECO:0007669"/>
    <property type="project" value="UniProtKB-UniRule"/>
</dbReference>
<keyword evidence="7 11" id="KW-0238">DNA-binding</keyword>
<keyword evidence="13" id="KW-1185">Reference proteome</keyword>
<evidence type="ECO:0000256" key="3">
    <source>
        <dbReference type="ARBA" id="ARBA00022759"/>
    </source>
</evidence>
<dbReference type="PIRSF" id="PIRSF004985">
    <property type="entry name" value="Hlld_jn_rslvs_ar"/>
    <property type="match status" value="1"/>
</dbReference>
<comment type="caution">
    <text evidence="12">The sequence shown here is derived from an EMBL/GenBank/DDBJ whole genome shotgun (WGS) entry which is preliminary data.</text>
</comment>
<dbReference type="NCBIfam" id="NF040854">
    <property type="entry name" value="Hol_resolv_Hjc"/>
    <property type="match status" value="1"/>
</dbReference>
<feature type="site" description="Transition state stabilizer" evidence="11">
    <location>
        <position position="58"/>
    </location>
</feature>
<comment type="similarity">
    <text evidence="11">Belongs to the Holliday junction resolvase Hjc family.</text>
</comment>
<keyword evidence="8 11" id="KW-0233">DNA recombination</keyword>
<comment type="cofactor">
    <cofactor evidence="11">
        <name>Mg(2+)</name>
        <dbReference type="ChEBI" id="CHEBI:18420"/>
    </cofactor>
    <text evidence="11">Binds 1 Mg(2+) ion per subunit.</text>
</comment>
<evidence type="ECO:0000256" key="4">
    <source>
        <dbReference type="ARBA" id="ARBA00022763"/>
    </source>
</evidence>
<organism evidence="12 13">
    <name type="scientific">Candidatus Undinarchaeum marinum</name>
    <dbReference type="NCBI Taxonomy" id="2756141"/>
    <lineage>
        <taxon>Archaea</taxon>
        <taxon>Candidatus Undinarchaeota</taxon>
        <taxon>Candidatus Undinarchaeia</taxon>
        <taxon>Candidatus Undinarchaeales</taxon>
        <taxon>Candidatus Undinarchaeaceae</taxon>
        <taxon>Candidatus Undinarchaeum</taxon>
    </lineage>
</organism>